<evidence type="ECO:0000313" key="3">
    <source>
        <dbReference type="Proteomes" id="UP000269665"/>
    </source>
</evidence>
<keyword evidence="1" id="KW-0812">Transmembrane</keyword>
<dbReference type="GeneID" id="45849093"/>
<reference evidence="2 3" key="1">
    <citation type="journal article" date="2018" name="BMC Genomics">
        <title>High genomic variability in the plant pathogenic bacterium Pectobacterium parmentieri deciphered from de novo assembled complete genomes.</title>
        <authorList>
            <person name="Zoledowska S."/>
            <person name="Motyka-Pomagruk A."/>
            <person name="Sledz W."/>
            <person name="Mengoni A."/>
            <person name="Lojkowska E."/>
        </authorList>
    </citation>
    <scope>NUCLEOTIDE SEQUENCE [LARGE SCALE GENOMIC DNA]</scope>
    <source>
        <strain evidence="2 3">IFB5626</strain>
    </source>
</reference>
<keyword evidence="1" id="KW-0472">Membrane</keyword>
<proteinExistence type="predicted"/>
<keyword evidence="1" id="KW-1133">Transmembrane helix</keyword>
<comment type="caution">
    <text evidence="2">The sequence shown here is derived from an EMBL/GenBank/DDBJ whole genome shotgun (WGS) entry which is preliminary data.</text>
</comment>
<evidence type="ECO:0000256" key="1">
    <source>
        <dbReference type="SAM" id="Phobius"/>
    </source>
</evidence>
<gene>
    <name evidence="2" type="ORF">C5E00_06600</name>
</gene>
<dbReference type="EMBL" id="PSZG01000001">
    <property type="protein sequence ID" value="RKO79119.1"/>
    <property type="molecule type" value="Genomic_DNA"/>
</dbReference>
<dbReference type="AlphaFoldDB" id="A0A8B3FIQ8"/>
<dbReference type="OrthoDB" id="6628371at2"/>
<name>A0A8B3FIQ8_PECPM</name>
<feature type="transmembrane region" description="Helical" evidence="1">
    <location>
        <begin position="6"/>
        <end position="23"/>
    </location>
</feature>
<protein>
    <submittedName>
        <fullName evidence="2">Uncharacterized protein</fullName>
    </submittedName>
</protein>
<organism evidence="2 3">
    <name type="scientific">Pectobacterium parmentieri</name>
    <dbReference type="NCBI Taxonomy" id="1905730"/>
    <lineage>
        <taxon>Bacteria</taxon>
        <taxon>Pseudomonadati</taxon>
        <taxon>Pseudomonadota</taxon>
        <taxon>Gammaproteobacteria</taxon>
        <taxon>Enterobacterales</taxon>
        <taxon>Pectobacteriaceae</taxon>
        <taxon>Pectobacterium</taxon>
    </lineage>
</organism>
<dbReference type="RefSeq" id="WP_033072041.1">
    <property type="nucleotide sequence ID" value="NZ_CP015749.1"/>
</dbReference>
<accession>A0A8B3FIQ8</accession>
<evidence type="ECO:0000313" key="2">
    <source>
        <dbReference type="EMBL" id="RKO79119.1"/>
    </source>
</evidence>
<dbReference type="KEGG" id="ppar:A8F97_06425"/>
<dbReference type="Proteomes" id="UP000269665">
    <property type="component" value="Unassembled WGS sequence"/>
</dbReference>
<sequence>MSTFGIVNVILTFSIIAVSFYFANRIVKNSQRRDPTLIETGTDVVVTILSMKQSGLFLNNNPVVDMNLRLADSTGKTWLVEKHQETVLLISIDKYQVGKIYMAKKDENTDFIIFIKNRNGWPIEVEK</sequence>